<evidence type="ECO:0008006" key="7">
    <source>
        <dbReference type="Google" id="ProtNLM"/>
    </source>
</evidence>
<accession>A0A1X0P243</accession>
<keyword evidence="3" id="KW-0143">Chaperone</keyword>
<protein>
    <recommendedName>
        <fullName evidence="7">SDH assembly factor 2</fullName>
    </recommendedName>
</protein>
<dbReference type="EMBL" id="NBCO01000007">
    <property type="protein sequence ID" value="ORC90965.1"/>
    <property type="molecule type" value="Genomic_DNA"/>
</dbReference>
<dbReference type="GO" id="GO:0034553">
    <property type="term" value="P:mitochondrial respiratory chain complex II assembly"/>
    <property type="evidence" value="ECO:0007669"/>
    <property type="project" value="TreeGrafter"/>
</dbReference>
<comment type="caution">
    <text evidence="5">The sequence shown here is derived from an EMBL/GenBank/DDBJ whole genome shotgun (WGS) entry which is preliminary data.</text>
</comment>
<keyword evidence="2" id="KW-0496">Mitochondrion</keyword>
<dbReference type="PANTHER" id="PTHR12469:SF2">
    <property type="entry name" value="SUCCINATE DEHYDROGENASE ASSEMBLY FACTOR 2, MITOCHONDRIAL"/>
    <property type="match status" value="1"/>
</dbReference>
<dbReference type="Gene3D" id="1.10.150.250">
    <property type="entry name" value="Flavinator of succinate dehydrogenase"/>
    <property type="match status" value="1"/>
</dbReference>
<evidence type="ECO:0000256" key="1">
    <source>
        <dbReference type="ARBA" id="ARBA00004305"/>
    </source>
</evidence>
<dbReference type="OrthoDB" id="284292at2759"/>
<name>A0A1X0P243_9TRYP</name>
<feature type="region of interest" description="Disordered" evidence="4">
    <location>
        <begin position="26"/>
        <end position="58"/>
    </location>
</feature>
<evidence type="ECO:0000256" key="3">
    <source>
        <dbReference type="ARBA" id="ARBA00023186"/>
    </source>
</evidence>
<reference evidence="5 6" key="1">
    <citation type="submission" date="2017-03" db="EMBL/GenBank/DDBJ databases">
        <title>An alternative strategy for trypanosome survival in the mammalian bloodstream revealed through genome and transcriptome analysis of the ubiquitous bovine parasite Trypanosoma (Megatrypanum) theileri.</title>
        <authorList>
            <person name="Kelly S."/>
            <person name="Ivens A."/>
            <person name="Mott A."/>
            <person name="O'Neill E."/>
            <person name="Emms D."/>
            <person name="Macleod O."/>
            <person name="Voorheis P."/>
            <person name="Matthews J."/>
            <person name="Matthews K."/>
            <person name="Carrington M."/>
        </authorList>
    </citation>
    <scope>NUCLEOTIDE SEQUENCE [LARGE SCALE GENOMIC DNA]</scope>
    <source>
        <strain evidence="5">Edinburgh</strain>
    </source>
</reference>
<evidence type="ECO:0000256" key="4">
    <source>
        <dbReference type="SAM" id="MobiDB-lite"/>
    </source>
</evidence>
<dbReference type="Pfam" id="PF03937">
    <property type="entry name" value="Sdh5"/>
    <property type="match status" value="1"/>
</dbReference>
<dbReference type="AlphaFoldDB" id="A0A1X0P243"/>
<dbReference type="GO" id="GO:0005759">
    <property type="term" value="C:mitochondrial matrix"/>
    <property type="evidence" value="ECO:0007669"/>
    <property type="project" value="UniProtKB-SubCell"/>
</dbReference>
<evidence type="ECO:0000313" key="5">
    <source>
        <dbReference type="EMBL" id="ORC90965.1"/>
    </source>
</evidence>
<dbReference type="InterPro" id="IPR005631">
    <property type="entry name" value="SDH"/>
</dbReference>
<dbReference type="GO" id="GO:0006121">
    <property type="term" value="P:mitochondrial electron transport, succinate to ubiquinone"/>
    <property type="evidence" value="ECO:0007669"/>
    <property type="project" value="TreeGrafter"/>
</dbReference>
<keyword evidence="6" id="KW-1185">Reference proteome</keyword>
<dbReference type="SUPFAM" id="SSF109910">
    <property type="entry name" value="YgfY-like"/>
    <property type="match status" value="1"/>
</dbReference>
<dbReference type="STRING" id="67003.A0A1X0P243"/>
<evidence type="ECO:0000256" key="2">
    <source>
        <dbReference type="ARBA" id="ARBA00023128"/>
    </source>
</evidence>
<dbReference type="InterPro" id="IPR036714">
    <property type="entry name" value="SDH_sf"/>
</dbReference>
<dbReference type="GeneID" id="39983615"/>
<feature type="compositionally biased region" description="Basic and acidic residues" evidence="4">
    <location>
        <begin position="37"/>
        <end position="47"/>
    </location>
</feature>
<sequence length="147" mass="17540">MLRRVVRRLAPSQRHQHHEALVKMWRERPPPPGPAAEKNHQHFRDVRPPPPDESTEAKRRRLLYQSDYRGMTEMDIVLGLFARQHVQHMSREQLEEYDAFLRHFDNDMFKWLVMGEAPPAAVAEMEVFKKLQEFVKKEQQQLLGHIV</sequence>
<proteinExistence type="predicted"/>
<evidence type="ECO:0000313" key="6">
    <source>
        <dbReference type="Proteomes" id="UP000192257"/>
    </source>
</evidence>
<dbReference type="GO" id="GO:0006099">
    <property type="term" value="P:tricarboxylic acid cycle"/>
    <property type="evidence" value="ECO:0007669"/>
    <property type="project" value="TreeGrafter"/>
</dbReference>
<dbReference type="VEuPathDB" id="TriTrypDB:TM35_000073890"/>
<dbReference type="Proteomes" id="UP000192257">
    <property type="component" value="Unassembled WGS sequence"/>
</dbReference>
<dbReference type="FunFam" id="1.10.150.250:FF:000002">
    <property type="entry name" value="Succinate dehydrogenase assembly factor 2, mitochondrial"/>
    <property type="match status" value="1"/>
</dbReference>
<comment type="subcellular location">
    <subcellularLocation>
        <location evidence="1">Mitochondrion matrix</location>
    </subcellularLocation>
</comment>
<gene>
    <name evidence="5" type="ORF">TM35_000073890</name>
</gene>
<organism evidence="5 6">
    <name type="scientific">Trypanosoma theileri</name>
    <dbReference type="NCBI Taxonomy" id="67003"/>
    <lineage>
        <taxon>Eukaryota</taxon>
        <taxon>Discoba</taxon>
        <taxon>Euglenozoa</taxon>
        <taxon>Kinetoplastea</taxon>
        <taxon>Metakinetoplastina</taxon>
        <taxon>Trypanosomatida</taxon>
        <taxon>Trypanosomatidae</taxon>
        <taxon>Trypanosoma</taxon>
    </lineage>
</organism>
<dbReference type="PANTHER" id="PTHR12469">
    <property type="entry name" value="PROTEIN EMI5 HOMOLOG, MITOCHONDRIAL"/>
    <property type="match status" value="1"/>
</dbReference>
<dbReference type="RefSeq" id="XP_028885031.1">
    <property type="nucleotide sequence ID" value="XM_029023835.1"/>
</dbReference>